<dbReference type="Pfam" id="PF01568">
    <property type="entry name" value="Molydop_binding"/>
    <property type="match status" value="1"/>
</dbReference>
<feature type="domain" description="Molybdopterin dinucleotide-binding" evidence="5">
    <location>
        <begin position="433"/>
        <end position="537"/>
    </location>
</feature>
<feature type="domain" description="Molybdopterin oxidoreductase" evidence="4">
    <location>
        <begin position="14"/>
        <end position="342"/>
    </location>
</feature>
<dbReference type="PANTHER" id="PTHR43105">
    <property type="entry name" value="RESPIRATORY NITRATE REDUCTASE"/>
    <property type="match status" value="1"/>
</dbReference>
<evidence type="ECO:0000256" key="2">
    <source>
        <dbReference type="ARBA" id="ARBA00023004"/>
    </source>
</evidence>
<dbReference type="InterPro" id="IPR009010">
    <property type="entry name" value="Asp_de-COase-like_dom_sf"/>
</dbReference>
<evidence type="ECO:0000259" key="5">
    <source>
        <dbReference type="Pfam" id="PF01568"/>
    </source>
</evidence>
<dbReference type="InterPro" id="IPR050123">
    <property type="entry name" value="Prok_molybdopt-oxidoreductase"/>
</dbReference>
<accession>A0A6J6XP41</accession>
<dbReference type="GO" id="GO:0016020">
    <property type="term" value="C:membrane"/>
    <property type="evidence" value="ECO:0007669"/>
    <property type="project" value="TreeGrafter"/>
</dbReference>
<dbReference type="Pfam" id="PF00384">
    <property type="entry name" value="Molybdopterin"/>
    <property type="match status" value="1"/>
</dbReference>
<dbReference type="GO" id="GO:0051536">
    <property type="term" value="F:iron-sulfur cluster binding"/>
    <property type="evidence" value="ECO:0007669"/>
    <property type="project" value="UniProtKB-KW"/>
</dbReference>
<dbReference type="Gene3D" id="3.40.228.10">
    <property type="entry name" value="Dimethylsulfoxide Reductase, domain 2"/>
    <property type="match status" value="1"/>
</dbReference>
<dbReference type="InterPro" id="IPR006657">
    <property type="entry name" value="MoPterin_dinucl-bd_dom"/>
</dbReference>
<keyword evidence="3" id="KW-0411">Iron-sulfur</keyword>
<dbReference type="EMBL" id="CAFAAG010000073">
    <property type="protein sequence ID" value="CAB4795627.1"/>
    <property type="molecule type" value="Genomic_DNA"/>
</dbReference>
<evidence type="ECO:0000256" key="3">
    <source>
        <dbReference type="ARBA" id="ARBA00023014"/>
    </source>
</evidence>
<evidence type="ECO:0000313" key="6">
    <source>
        <dbReference type="EMBL" id="CAB4795627.1"/>
    </source>
</evidence>
<sequence>MVGLATVFGAGGGTSSYQEVETTDLIVMWGSNARNAHPIYFQHVLKGIHNGAKLYSVDPRRSETAQWADLWLGLNVGSDVALSNTIAREIIHAGLTNRSFIENSTSGFAEYAASVEEWTLEQGSKVTGVPTEAIRELAHALGNAKTAQICWTLGITEHHNGVDNVLSLINLALLCGHVGRPSAGLNPLRGQNNVQGGGDMGALPNKLPGFQDVEDNVARTKFEKMWNVTIPPKNGWNLTQMFEAMEHGKMKSAFVVGENPAQSEADGAHTTALLKDLEHLVVQDIFLTKTAELAHVVLPGSASWCEAEGTVTNSERRVQRVRKAITPPGNAHDDIQIIIDLAALMGHSWKYESNEQVWNELRSLSPMHFGMTYERLSDLGGIQWPCFSLDKIEPSFLHGRLWAEKLEDRGRLAPFSVVIDSPPVEKTTPEFPLRLTTGRRLDSYNTGVQSGGFESPLRMAETVDLSPEDAVSMGIIDGEIVRITSPRGTVVAPARIDDGLRPGLVFMTPHFPNDVNTNLLTIEAIDPKSGTAEFKAAAVRIDKISVDDKRVPVAGE</sequence>
<dbReference type="AlphaFoldDB" id="A0A6J6XP41"/>
<dbReference type="Gene3D" id="3.40.50.740">
    <property type="match status" value="1"/>
</dbReference>
<reference evidence="6" key="1">
    <citation type="submission" date="2020-05" db="EMBL/GenBank/DDBJ databases">
        <authorList>
            <person name="Chiriac C."/>
            <person name="Salcher M."/>
            <person name="Ghai R."/>
            <person name="Kavagutti S V."/>
        </authorList>
    </citation>
    <scope>NUCLEOTIDE SEQUENCE</scope>
</reference>
<dbReference type="GO" id="GO:0046872">
    <property type="term" value="F:metal ion binding"/>
    <property type="evidence" value="ECO:0007669"/>
    <property type="project" value="UniProtKB-KW"/>
</dbReference>
<proteinExistence type="predicted"/>
<dbReference type="SUPFAM" id="SSF50692">
    <property type="entry name" value="ADC-like"/>
    <property type="match status" value="1"/>
</dbReference>
<keyword evidence="2" id="KW-0408">Iron</keyword>
<dbReference type="GO" id="GO:0043546">
    <property type="term" value="F:molybdopterin cofactor binding"/>
    <property type="evidence" value="ECO:0007669"/>
    <property type="project" value="InterPro"/>
</dbReference>
<dbReference type="GO" id="GO:0022904">
    <property type="term" value="P:respiratory electron transport chain"/>
    <property type="evidence" value="ECO:0007669"/>
    <property type="project" value="TreeGrafter"/>
</dbReference>
<gene>
    <name evidence="6" type="ORF">UFOPK2975_00942</name>
</gene>
<dbReference type="SUPFAM" id="SSF53706">
    <property type="entry name" value="Formate dehydrogenase/DMSO reductase, domains 1-3"/>
    <property type="match status" value="1"/>
</dbReference>
<dbReference type="CDD" id="cd00508">
    <property type="entry name" value="MopB_CT_Fdh-Nap-like"/>
    <property type="match status" value="1"/>
</dbReference>
<dbReference type="Gene3D" id="2.40.40.20">
    <property type="match status" value="1"/>
</dbReference>
<keyword evidence="1" id="KW-0479">Metal-binding</keyword>
<evidence type="ECO:0000259" key="4">
    <source>
        <dbReference type="Pfam" id="PF00384"/>
    </source>
</evidence>
<evidence type="ECO:0000256" key="1">
    <source>
        <dbReference type="ARBA" id="ARBA00022723"/>
    </source>
</evidence>
<protein>
    <submittedName>
        <fullName evidence="6">Unannotated protein</fullName>
    </submittedName>
</protein>
<dbReference type="PANTHER" id="PTHR43105:SF10">
    <property type="entry name" value="NADH-QUINONE OXIDOREDUCTASE SUBUNIT G"/>
    <property type="match status" value="1"/>
</dbReference>
<dbReference type="InterPro" id="IPR006656">
    <property type="entry name" value="Mopterin_OxRdtase"/>
</dbReference>
<name>A0A6J6XP41_9ZZZZ</name>
<dbReference type="GO" id="GO:0003954">
    <property type="term" value="F:NADH dehydrogenase activity"/>
    <property type="evidence" value="ECO:0007669"/>
    <property type="project" value="TreeGrafter"/>
</dbReference>
<organism evidence="6">
    <name type="scientific">freshwater metagenome</name>
    <dbReference type="NCBI Taxonomy" id="449393"/>
    <lineage>
        <taxon>unclassified sequences</taxon>
        <taxon>metagenomes</taxon>
        <taxon>ecological metagenomes</taxon>
    </lineage>
</organism>